<dbReference type="Proteomes" id="UP000808906">
    <property type="component" value="Unassembled WGS sequence"/>
</dbReference>
<comment type="caution">
    <text evidence="3">The sequence shown here is derived from an EMBL/GenBank/DDBJ whole genome shotgun (WGS) entry which is preliminary data.</text>
</comment>
<evidence type="ECO:0000313" key="5">
    <source>
        <dbReference type="EMBL" id="NKW42091.1"/>
    </source>
</evidence>
<sequence length="465" mass="48975">MKREIRNLLVAAAVAVVTVTGAVVTVAQAGDDGTRKITGTNDAAPGLGWSVDAAAMYGQAFAEFRDPRTGSEFDWGSTGFIAEDDVVVSIVGVSHGGMTLTDPQMFGIDAGNGAVRWQSPADDLGGCAEAPVDGRLVCFTAPLAEDPALVGFDLRTGEVTRTPTDWMVFAIAAHDDRLYVAEGNIEDDDVRLHAGTLAAPDAQWSQPFAMGSIWEDDLTQALDVAHGQGLLTLGADVAGFDLDSGRPTWTTRLEGCSRAVPGDGGVVVRFRTECDGYRITGSDAIGSDGRTIVSTEGAGAQNLSFDHPADESLPLLVGDGAYDRRTGERVWTSPDLVAAREPDEYNSDTVRGTAVAVAGDVAILRPGAQTMSGLDLRTGERLWTHDDKRFGTVAALDGPSLLTIDGDGIRAVDTGTGESLWDTPFRKIDDDPDALASDGMLAAPHPGHYVYASSRTMIGLRPLPR</sequence>
<dbReference type="EMBL" id="WVDC01000004">
    <property type="protein sequence ID" value="NKW42091.1"/>
    <property type="molecule type" value="Genomic_DNA"/>
</dbReference>
<dbReference type="Proteomes" id="UP000608063">
    <property type="component" value="Unassembled WGS sequence"/>
</dbReference>
<dbReference type="PANTHER" id="PTHR34512:SF30">
    <property type="entry name" value="OUTER MEMBRANE PROTEIN ASSEMBLY FACTOR BAMB"/>
    <property type="match status" value="1"/>
</dbReference>
<dbReference type="InterPro" id="IPR011047">
    <property type="entry name" value="Quinoprotein_ADH-like_sf"/>
</dbReference>
<evidence type="ECO:0000259" key="2">
    <source>
        <dbReference type="Pfam" id="PF13360"/>
    </source>
</evidence>
<gene>
    <name evidence="3" type="ORF">GS441_14605</name>
    <name evidence="4" type="ORF">GS882_15240</name>
    <name evidence="5" type="ORF">GS947_10810</name>
</gene>
<keyword evidence="1" id="KW-0732">Signal</keyword>
<evidence type="ECO:0000313" key="4">
    <source>
        <dbReference type="EMBL" id="NKT79460.1"/>
    </source>
</evidence>
<reference evidence="4" key="2">
    <citation type="journal article" date="2020" name="Environ. Microbiol.">
        <title>The novel and transferable erm(51) gene confers Macrolides, Lincosamides, and Streptogramins B (MLSB) resistance to clonal Rhodococcus equi in the environment.</title>
        <authorList>
            <person name="Huber L."/>
            <person name="Giguere S."/>
            <person name="Slovis N.M."/>
            <person name="Alvarez-Narvaez S."/>
            <person name="Hart K.A."/>
            <person name="Greiter M."/>
            <person name="Morris E.R.A."/>
            <person name="Cohen N.D."/>
        </authorList>
    </citation>
    <scope>NUCLEOTIDE SEQUENCE</scope>
    <source>
        <strain evidence="4">Lh_116_1</strain>
        <strain evidence="5">Lh_16_1</strain>
    </source>
</reference>
<dbReference type="Proteomes" id="UP000603463">
    <property type="component" value="Unassembled WGS sequence"/>
</dbReference>
<name>A0A9Q5RPK6_RHOHA</name>
<feature type="chain" id="PRO_5044465810" evidence="1">
    <location>
        <begin position="30"/>
        <end position="465"/>
    </location>
</feature>
<evidence type="ECO:0000256" key="1">
    <source>
        <dbReference type="SAM" id="SignalP"/>
    </source>
</evidence>
<dbReference type="InterPro" id="IPR015943">
    <property type="entry name" value="WD40/YVTN_repeat-like_dom_sf"/>
</dbReference>
<dbReference type="PANTHER" id="PTHR34512">
    <property type="entry name" value="CELL SURFACE PROTEIN"/>
    <property type="match status" value="1"/>
</dbReference>
<dbReference type="RefSeq" id="WP_084963255.1">
    <property type="nucleotide sequence ID" value="NZ_CP095477.1"/>
</dbReference>
<accession>A0A9Q5RPK6</accession>
<dbReference type="SUPFAM" id="SSF50998">
    <property type="entry name" value="Quinoprotein alcohol dehydrogenase-like"/>
    <property type="match status" value="1"/>
</dbReference>
<dbReference type="InterPro" id="IPR002372">
    <property type="entry name" value="PQQ_rpt_dom"/>
</dbReference>
<dbReference type="Pfam" id="PF13360">
    <property type="entry name" value="PQQ_2"/>
    <property type="match status" value="1"/>
</dbReference>
<evidence type="ECO:0000313" key="3">
    <source>
        <dbReference type="EMBL" id="MBM4566628.1"/>
    </source>
</evidence>
<dbReference type="EMBL" id="WUXR01000006">
    <property type="protein sequence ID" value="MBM4566628.1"/>
    <property type="molecule type" value="Genomic_DNA"/>
</dbReference>
<dbReference type="AlphaFoldDB" id="A0A9Q5RPK6"/>
<feature type="domain" description="Pyrrolo-quinoline quinone repeat" evidence="2">
    <location>
        <begin position="321"/>
        <end position="422"/>
    </location>
</feature>
<evidence type="ECO:0000313" key="6">
    <source>
        <dbReference type="Proteomes" id="UP000808906"/>
    </source>
</evidence>
<dbReference type="Gene3D" id="2.130.10.10">
    <property type="entry name" value="YVTN repeat-like/Quinoprotein amine dehydrogenase"/>
    <property type="match status" value="2"/>
</dbReference>
<reference evidence="3" key="1">
    <citation type="submission" date="2019-11" db="EMBL/GenBank/DDBJ databases">
        <title>Spread of Macrolides and rifampicin resistant Rhodococcus equi in clinical isolates in the USA.</title>
        <authorList>
            <person name="Alvarez-Narvaez S."/>
            <person name="Huber L."/>
            <person name="Cohen N.D."/>
            <person name="Slovis N."/>
            <person name="Greiter M."/>
            <person name="Giguere S."/>
            <person name="Hart K."/>
        </authorList>
    </citation>
    <scope>NUCLEOTIDE SEQUENCE</scope>
    <source>
        <strain evidence="3">Lh_17</strain>
    </source>
</reference>
<proteinExistence type="predicted"/>
<organism evidence="3 6">
    <name type="scientific">Rhodococcus hoagii</name>
    <name type="common">Corynebacterium equii</name>
    <dbReference type="NCBI Taxonomy" id="43767"/>
    <lineage>
        <taxon>Bacteria</taxon>
        <taxon>Bacillati</taxon>
        <taxon>Actinomycetota</taxon>
        <taxon>Actinomycetes</taxon>
        <taxon>Mycobacteriales</taxon>
        <taxon>Nocardiaceae</taxon>
        <taxon>Prescottella</taxon>
    </lineage>
</organism>
<feature type="signal peptide" evidence="1">
    <location>
        <begin position="1"/>
        <end position="29"/>
    </location>
</feature>
<protein>
    <submittedName>
        <fullName evidence="3">PQQ-binding-like beta-propeller repeat protein</fullName>
    </submittedName>
</protein>
<dbReference type="EMBL" id="WVBC01000030">
    <property type="protein sequence ID" value="NKT79460.1"/>
    <property type="molecule type" value="Genomic_DNA"/>
</dbReference>